<reference evidence="1" key="1">
    <citation type="submission" date="2020-10" db="EMBL/GenBank/DDBJ databases">
        <authorList>
            <person name="Kikuchi T."/>
        </authorList>
    </citation>
    <scope>NUCLEOTIDE SEQUENCE</scope>
    <source>
        <strain evidence="1">NKZ352</strain>
    </source>
</reference>
<evidence type="ECO:0000313" key="2">
    <source>
        <dbReference type="Proteomes" id="UP000835052"/>
    </source>
</evidence>
<protein>
    <submittedName>
        <fullName evidence="1">Uncharacterized protein</fullName>
    </submittedName>
</protein>
<evidence type="ECO:0000313" key="1">
    <source>
        <dbReference type="EMBL" id="CAD6197777.1"/>
    </source>
</evidence>
<gene>
    <name evidence="1" type="ORF">CAUJ_LOCUS13686</name>
</gene>
<dbReference type="Proteomes" id="UP000835052">
    <property type="component" value="Unassembled WGS sequence"/>
</dbReference>
<name>A0A8S1HQY8_9PELO</name>
<proteinExistence type="predicted"/>
<dbReference type="AlphaFoldDB" id="A0A8S1HQY8"/>
<sequence>MAWPNSTLANNEVQARVSPGQTTISGNYHKIIEKKIKLWAERVLMRAAVVMAERFETVGFGPAEAKTARRQQGGKKPPARLLLPLEKRRKWAAERPLILSRQHLGKQFRPSGHSELCH</sequence>
<accession>A0A8S1HQY8</accession>
<organism evidence="1 2">
    <name type="scientific">Caenorhabditis auriculariae</name>
    <dbReference type="NCBI Taxonomy" id="2777116"/>
    <lineage>
        <taxon>Eukaryota</taxon>
        <taxon>Metazoa</taxon>
        <taxon>Ecdysozoa</taxon>
        <taxon>Nematoda</taxon>
        <taxon>Chromadorea</taxon>
        <taxon>Rhabditida</taxon>
        <taxon>Rhabditina</taxon>
        <taxon>Rhabditomorpha</taxon>
        <taxon>Rhabditoidea</taxon>
        <taxon>Rhabditidae</taxon>
        <taxon>Peloderinae</taxon>
        <taxon>Caenorhabditis</taxon>
    </lineage>
</organism>
<dbReference type="EMBL" id="CAJGYM010000104">
    <property type="protein sequence ID" value="CAD6197777.1"/>
    <property type="molecule type" value="Genomic_DNA"/>
</dbReference>
<keyword evidence="2" id="KW-1185">Reference proteome</keyword>
<comment type="caution">
    <text evidence="1">The sequence shown here is derived from an EMBL/GenBank/DDBJ whole genome shotgun (WGS) entry which is preliminary data.</text>
</comment>